<evidence type="ECO:0000313" key="7">
    <source>
        <dbReference type="EMBL" id="PWL03452.1"/>
    </source>
</evidence>
<keyword evidence="3 6" id="KW-0812">Transmembrane</keyword>
<feature type="transmembrane region" description="Helical" evidence="6">
    <location>
        <begin position="43"/>
        <end position="63"/>
    </location>
</feature>
<dbReference type="SUPFAM" id="SSF161070">
    <property type="entry name" value="SNF-like"/>
    <property type="match status" value="1"/>
</dbReference>
<feature type="transmembrane region" description="Helical" evidence="6">
    <location>
        <begin position="390"/>
        <end position="412"/>
    </location>
</feature>
<feature type="transmembrane region" description="Helical" evidence="6">
    <location>
        <begin position="441"/>
        <end position="460"/>
    </location>
</feature>
<evidence type="ECO:0000256" key="5">
    <source>
        <dbReference type="ARBA" id="ARBA00023136"/>
    </source>
</evidence>
<reference evidence="7 8" key="1">
    <citation type="submission" date="2018-05" db="EMBL/GenBank/DDBJ databases">
        <title>Animal gut microbial communities from fecal samples from Wisconsin, USA.</title>
        <authorList>
            <person name="Neumann A."/>
        </authorList>
    </citation>
    <scope>NUCLEOTIDE SEQUENCE [LARGE SCALE GENOMIC DNA]</scope>
    <source>
        <strain evidence="7 8">UWS4</strain>
    </source>
</reference>
<feature type="transmembrane region" description="Helical" evidence="6">
    <location>
        <begin position="362"/>
        <end position="384"/>
    </location>
</feature>
<evidence type="ECO:0000256" key="6">
    <source>
        <dbReference type="SAM" id="Phobius"/>
    </source>
</evidence>
<dbReference type="InterPro" id="IPR000175">
    <property type="entry name" value="Na/ntran_symport"/>
</dbReference>
<name>A0ABX5LNB9_9BACT</name>
<dbReference type="PRINTS" id="PR00176">
    <property type="entry name" value="NANEUSMPORT"/>
</dbReference>
<dbReference type="Pfam" id="PF00209">
    <property type="entry name" value="SNF"/>
    <property type="match status" value="2"/>
</dbReference>
<evidence type="ECO:0000313" key="8">
    <source>
        <dbReference type="Proteomes" id="UP000245523"/>
    </source>
</evidence>
<feature type="transmembrane region" description="Helical" evidence="6">
    <location>
        <begin position="153"/>
        <end position="175"/>
    </location>
</feature>
<comment type="caution">
    <text evidence="7">The sequence shown here is derived from an EMBL/GenBank/DDBJ whole genome shotgun (WGS) entry which is preliminary data.</text>
</comment>
<dbReference type="PANTHER" id="PTHR42948:SF1">
    <property type="entry name" value="TRANSPORTER"/>
    <property type="match status" value="1"/>
</dbReference>
<evidence type="ECO:0000256" key="4">
    <source>
        <dbReference type="ARBA" id="ARBA00022989"/>
    </source>
</evidence>
<accession>A0ABX5LNB9</accession>
<evidence type="ECO:0000256" key="3">
    <source>
        <dbReference type="ARBA" id="ARBA00022692"/>
    </source>
</evidence>
<keyword evidence="2" id="KW-0813">Transport</keyword>
<feature type="transmembrane region" description="Helical" evidence="6">
    <location>
        <begin position="96"/>
        <end position="121"/>
    </location>
</feature>
<sequence>MSTSRENWSSKLGVILAVAGSAVGLGNFLRFPVQAATNGGGTFIIPYLIAFLILGIPLSWIEWTLGRYAGILRHGTSPSAYDKIIDRPWGKYLGSLGLLPPLFIICYYVFIESWILAFAWYSLTGKLMAVVQAGEITQFFGNFISLQEKIGSIPAAIFFFAITFICNMVVILLGVRKGIERANKISMPILVIMGIILVIRVLTLPDISHGLAFMWNPDFSALLNPKIWLAAAGQVFFTMSLGMGIVFCYASYTKRHDDIALSSLSAGSANAFAEIILGGTIVIPLAVIVIGSNIEECAKMGTFGLAFQSMPLVFGKLPLGSLFMTIWFTMLFIAGVTSAISIIQPLISFCEDDLKISHKNSVLTVGTVSLIGGIIAIAGLAAGAVEELDFWGGSFFLVVLGAVQALIFTIILGKKRHRRDSIGFELLNDGSAIRLPKFFRIIIRFVCPAALILLLVAWIVHDGWNVLTMSNIKETAEANFFGFTMSQRSFILGFRIFLLALIGLLNGAIWYAWKSGRAQKHRRIH</sequence>
<dbReference type="EMBL" id="QGHD01000006">
    <property type="protein sequence ID" value="PWL03452.1"/>
    <property type="molecule type" value="Genomic_DNA"/>
</dbReference>
<keyword evidence="4 6" id="KW-1133">Transmembrane helix</keyword>
<comment type="subcellular location">
    <subcellularLocation>
        <location evidence="1">Membrane</location>
        <topology evidence="1">Multi-pass membrane protein</topology>
    </subcellularLocation>
</comment>
<feature type="transmembrane region" description="Helical" evidence="6">
    <location>
        <begin position="490"/>
        <end position="513"/>
    </location>
</feature>
<gene>
    <name evidence="7" type="ORF">B0H50_106112</name>
</gene>
<protein>
    <submittedName>
        <fullName evidence="7">SNF family Na+-dependent transporter</fullName>
    </submittedName>
</protein>
<feature type="transmembrane region" description="Helical" evidence="6">
    <location>
        <begin position="187"/>
        <end position="207"/>
    </location>
</feature>
<feature type="transmembrane region" description="Helical" evidence="6">
    <location>
        <begin position="12"/>
        <end position="31"/>
    </location>
</feature>
<dbReference type="NCBIfam" id="NF037979">
    <property type="entry name" value="Na_transp"/>
    <property type="match status" value="1"/>
</dbReference>
<keyword evidence="5 6" id="KW-0472">Membrane</keyword>
<evidence type="ECO:0000256" key="2">
    <source>
        <dbReference type="ARBA" id="ARBA00022448"/>
    </source>
</evidence>
<evidence type="ECO:0000256" key="1">
    <source>
        <dbReference type="ARBA" id="ARBA00004141"/>
    </source>
</evidence>
<feature type="transmembrane region" description="Helical" evidence="6">
    <location>
        <begin position="227"/>
        <end position="250"/>
    </location>
</feature>
<feature type="transmembrane region" description="Helical" evidence="6">
    <location>
        <begin position="271"/>
        <end position="294"/>
    </location>
</feature>
<dbReference type="PROSITE" id="PS50267">
    <property type="entry name" value="NA_NEUROTRAN_SYMP_3"/>
    <property type="match status" value="1"/>
</dbReference>
<keyword evidence="8" id="KW-1185">Reference proteome</keyword>
<dbReference type="RefSeq" id="WP_106197335.1">
    <property type="nucleotide sequence ID" value="NZ_JAXEIU010000057.1"/>
</dbReference>
<organism evidence="7 8">
    <name type="scientific">Hallerella porci</name>
    <dbReference type="NCBI Taxonomy" id="1945871"/>
    <lineage>
        <taxon>Bacteria</taxon>
        <taxon>Pseudomonadati</taxon>
        <taxon>Fibrobacterota</taxon>
        <taxon>Fibrobacteria</taxon>
        <taxon>Fibrobacterales</taxon>
        <taxon>Fibrobacteraceae</taxon>
        <taxon>Hallerella</taxon>
    </lineage>
</organism>
<dbReference type="InterPro" id="IPR037272">
    <property type="entry name" value="SNS_sf"/>
</dbReference>
<dbReference type="Proteomes" id="UP000245523">
    <property type="component" value="Unassembled WGS sequence"/>
</dbReference>
<dbReference type="PANTHER" id="PTHR42948">
    <property type="entry name" value="TRANSPORTER"/>
    <property type="match status" value="1"/>
</dbReference>
<feature type="transmembrane region" description="Helical" evidence="6">
    <location>
        <begin position="326"/>
        <end position="350"/>
    </location>
</feature>
<proteinExistence type="predicted"/>